<comment type="caution">
    <text evidence="1">The sequence shown here is derived from an EMBL/GenBank/DDBJ whole genome shotgun (WGS) entry which is preliminary data.</text>
</comment>
<protein>
    <submittedName>
        <fullName evidence="1">Uncharacterized protein</fullName>
    </submittedName>
</protein>
<organism evidence="1 2">
    <name type="scientific">Prunus dulcis</name>
    <name type="common">Almond</name>
    <name type="synonym">Amygdalus dulcis</name>
    <dbReference type="NCBI Taxonomy" id="3755"/>
    <lineage>
        <taxon>Eukaryota</taxon>
        <taxon>Viridiplantae</taxon>
        <taxon>Streptophyta</taxon>
        <taxon>Embryophyta</taxon>
        <taxon>Tracheophyta</taxon>
        <taxon>Spermatophyta</taxon>
        <taxon>Magnoliopsida</taxon>
        <taxon>eudicotyledons</taxon>
        <taxon>Gunneridae</taxon>
        <taxon>Pentapetalae</taxon>
        <taxon>rosids</taxon>
        <taxon>fabids</taxon>
        <taxon>Rosales</taxon>
        <taxon>Rosaceae</taxon>
        <taxon>Amygdaloideae</taxon>
        <taxon>Amygdaleae</taxon>
        <taxon>Prunus</taxon>
    </lineage>
</organism>
<gene>
    <name evidence="1" type="ORF">L3X38_040470</name>
</gene>
<name>A0AAD4VB90_PRUDU</name>
<sequence>MPKWQNNMQQQHSNPRATLHCLPLALAIKAGSAQGAELGQQENAELGCRQILFYFLLLSFSSSSLSLRKPMADEEA</sequence>
<dbReference type="AlphaFoldDB" id="A0AAD4VB90"/>
<reference evidence="1 2" key="1">
    <citation type="journal article" date="2022" name="G3 (Bethesda)">
        <title>Whole-genome sequence and methylome profiling of the almond [Prunus dulcis (Mill.) D.A. Webb] cultivar 'Nonpareil'.</title>
        <authorList>
            <person name="D'Amico-Willman K.M."/>
            <person name="Ouma W.Z."/>
            <person name="Meulia T."/>
            <person name="Sideli G.M."/>
            <person name="Gradziel T.M."/>
            <person name="Fresnedo-Ramirez J."/>
        </authorList>
    </citation>
    <scope>NUCLEOTIDE SEQUENCE [LARGE SCALE GENOMIC DNA]</scope>
    <source>
        <strain evidence="1">Clone GOH B32 T37-40</strain>
    </source>
</reference>
<evidence type="ECO:0000313" key="2">
    <source>
        <dbReference type="Proteomes" id="UP001054821"/>
    </source>
</evidence>
<dbReference type="EMBL" id="JAJFAZ020000007">
    <property type="protein sequence ID" value="KAI5320762.1"/>
    <property type="molecule type" value="Genomic_DNA"/>
</dbReference>
<keyword evidence="2" id="KW-1185">Reference proteome</keyword>
<evidence type="ECO:0000313" key="1">
    <source>
        <dbReference type="EMBL" id="KAI5320762.1"/>
    </source>
</evidence>
<proteinExistence type="predicted"/>
<dbReference type="Proteomes" id="UP001054821">
    <property type="component" value="Chromosome 7"/>
</dbReference>
<accession>A0AAD4VB90</accession>